<comment type="caution">
    <text evidence="3">The sequence shown here is derived from an EMBL/GenBank/DDBJ whole genome shotgun (WGS) entry which is preliminary data.</text>
</comment>
<feature type="coiled-coil region" evidence="2">
    <location>
        <begin position="11"/>
        <end position="42"/>
    </location>
</feature>
<name>A0AAE0FWP6_9CHLO</name>
<evidence type="ECO:0000256" key="1">
    <source>
        <dbReference type="ARBA" id="ARBA00022786"/>
    </source>
</evidence>
<gene>
    <name evidence="3" type="ORF">CYMTET_24124</name>
</gene>
<dbReference type="InterPro" id="IPR016024">
    <property type="entry name" value="ARM-type_fold"/>
</dbReference>
<keyword evidence="4" id="KW-1185">Reference proteome</keyword>
<dbReference type="EMBL" id="LGRX02012488">
    <property type="protein sequence ID" value="KAK3267310.1"/>
    <property type="molecule type" value="Genomic_DNA"/>
</dbReference>
<protein>
    <submittedName>
        <fullName evidence="3">Uncharacterized protein</fullName>
    </submittedName>
</protein>
<keyword evidence="2" id="KW-0175">Coiled coil</keyword>
<dbReference type="SMART" id="SM00185">
    <property type="entry name" value="ARM"/>
    <property type="match status" value="5"/>
</dbReference>
<reference evidence="3 4" key="1">
    <citation type="journal article" date="2015" name="Genome Biol. Evol.">
        <title>Comparative Genomics of a Bacterivorous Green Alga Reveals Evolutionary Causalities and Consequences of Phago-Mixotrophic Mode of Nutrition.</title>
        <authorList>
            <person name="Burns J.A."/>
            <person name="Paasch A."/>
            <person name="Narechania A."/>
            <person name="Kim E."/>
        </authorList>
    </citation>
    <scope>NUCLEOTIDE SEQUENCE [LARGE SCALE GENOMIC DNA]</scope>
    <source>
        <strain evidence="3 4">PLY_AMNH</strain>
    </source>
</reference>
<dbReference type="InterPro" id="IPR000225">
    <property type="entry name" value="Armadillo"/>
</dbReference>
<accession>A0AAE0FWP6</accession>
<dbReference type="PANTHER" id="PTHR23315">
    <property type="entry name" value="U BOX DOMAIN-CONTAINING"/>
    <property type="match status" value="1"/>
</dbReference>
<evidence type="ECO:0000313" key="4">
    <source>
        <dbReference type="Proteomes" id="UP001190700"/>
    </source>
</evidence>
<feature type="non-terminal residue" evidence="3">
    <location>
        <position position="1"/>
    </location>
</feature>
<keyword evidence="1" id="KW-0833">Ubl conjugation pathway</keyword>
<evidence type="ECO:0000313" key="3">
    <source>
        <dbReference type="EMBL" id="KAK3267310.1"/>
    </source>
</evidence>
<dbReference type="SUPFAM" id="SSF48371">
    <property type="entry name" value="ARM repeat"/>
    <property type="match status" value="1"/>
</dbReference>
<dbReference type="Proteomes" id="UP001190700">
    <property type="component" value="Unassembled WGS sequence"/>
</dbReference>
<sequence>GRVLLDQYAELHSLEAERQSLLAKADQQEQFLTERISALQKDLAEYALRPPHLHAPATWGKKSKNTQVAMKVVQIEAELSKITEQYQNFKKSIDQWRAFNAAKQQQSAVTGTEDDGGEGQKDKGMATTYKILAVSKKWALDGREKEAQAASAMALRDLDTPPLEATTVAQVQKHIEGLRGGEMKARAQAAEDLAEASVAREDAAVREVMMKEGAVEALVELAKEMKLSSVGQRGTASALAHIARTEEYRVSIGPAAIPALLGLLEQHLDIQADGEGVVEAVDAALINLCNKNEENGYIALENGALPLLLNQVGDGSIVMLSSETTRNAVILLRSLLYFKTPTRSKAMVALFPEAGIAPLVNLLSAREGSEFGENSERTNSVAVNTSWVLSTLARESPECQRWINNANGISTLVTLLEGPGKTDIPLGSAIVSALANLSHGSEANARAVCDARAVGPLVRVLLEPGGLGRTLSVRQSAAKALRALTGLLYTEEQRKAVQTLEKVLPQCSPEQKAEVWSRVSRRARQQMSAMGE</sequence>
<evidence type="ECO:0000256" key="2">
    <source>
        <dbReference type="SAM" id="Coils"/>
    </source>
</evidence>
<proteinExistence type="predicted"/>
<dbReference type="Gene3D" id="1.25.10.10">
    <property type="entry name" value="Leucine-rich Repeat Variant"/>
    <property type="match status" value="2"/>
</dbReference>
<organism evidence="3 4">
    <name type="scientific">Cymbomonas tetramitiformis</name>
    <dbReference type="NCBI Taxonomy" id="36881"/>
    <lineage>
        <taxon>Eukaryota</taxon>
        <taxon>Viridiplantae</taxon>
        <taxon>Chlorophyta</taxon>
        <taxon>Pyramimonadophyceae</taxon>
        <taxon>Pyramimonadales</taxon>
        <taxon>Pyramimonadaceae</taxon>
        <taxon>Cymbomonas</taxon>
    </lineage>
</organism>
<dbReference type="PANTHER" id="PTHR23315:SF7">
    <property type="entry name" value="U-BOX DOMAIN-CONTAINING PROTEIN 4"/>
    <property type="match status" value="1"/>
</dbReference>
<dbReference type="AlphaFoldDB" id="A0AAE0FWP6"/>
<dbReference type="InterPro" id="IPR011989">
    <property type="entry name" value="ARM-like"/>
</dbReference>